<dbReference type="RefSeq" id="WP_066471307.1">
    <property type="nucleotide sequence ID" value="NZ_BCNT01000001.1"/>
</dbReference>
<dbReference type="EMBL" id="JBHUMV010000008">
    <property type="protein sequence ID" value="MFD2755955.1"/>
    <property type="molecule type" value="Genomic_DNA"/>
</dbReference>
<keyword evidence="6 13" id="KW-0472">Membrane</keyword>
<evidence type="ECO:0000256" key="9">
    <source>
        <dbReference type="ARBA" id="ARBA00038408"/>
    </source>
</evidence>
<dbReference type="InterPro" id="IPR046357">
    <property type="entry name" value="PPIase_dom_sf"/>
</dbReference>
<feature type="domain" description="PpiC" evidence="14">
    <location>
        <begin position="267"/>
        <end position="370"/>
    </location>
</feature>
<dbReference type="SUPFAM" id="SSF109998">
    <property type="entry name" value="Triger factor/SurA peptide-binding domain-like"/>
    <property type="match status" value="1"/>
</dbReference>
<evidence type="ECO:0000256" key="4">
    <source>
        <dbReference type="ARBA" id="ARBA00022692"/>
    </source>
</evidence>
<dbReference type="InterPro" id="IPR027304">
    <property type="entry name" value="Trigger_fact/SurA_dom_sf"/>
</dbReference>
<reference evidence="16" key="1">
    <citation type="journal article" date="2019" name="Int. J. Syst. Evol. Microbiol.">
        <title>The Global Catalogue of Microorganisms (GCM) 10K type strain sequencing project: providing services to taxonomists for standard genome sequencing and annotation.</title>
        <authorList>
            <consortium name="The Broad Institute Genomics Platform"/>
            <consortium name="The Broad Institute Genome Sequencing Center for Infectious Disease"/>
            <person name="Wu L."/>
            <person name="Ma J."/>
        </authorList>
    </citation>
    <scope>NUCLEOTIDE SEQUENCE [LARGE SCALE GENOMIC DNA]</scope>
    <source>
        <strain evidence="16">TISTR 1906</strain>
    </source>
</reference>
<dbReference type="Gene3D" id="3.10.50.40">
    <property type="match status" value="1"/>
</dbReference>
<evidence type="ECO:0000256" key="12">
    <source>
        <dbReference type="PROSITE-ProRule" id="PRU00278"/>
    </source>
</evidence>
<keyword evidence="7" id="KW-0143">Chaperone</keyword>
<dbReference type="Gene3D" id="1.10.4030.10">
    <property type="entry name" value="Porin chaperone SurA, peptide-binding domain"/>
    <property type="match status" value="1"/>
</dbReference>
<keyword evidence="4 13" id="KW-0812">Transmembrane</keyword>
<dbReference type="InterPro" id="IPR000297">
    <property type="entry name" value="PPIase_PpiC"/>
</dbReference>
<comment type="similarity">
    <text evidence="9">Belongs to the PpiD chaperone family.</text>
</comment>
<dbReference type="Gene3D" id="6.10.140.970">
    <property type="match status" value="1"/>
</dbReference>
<evidence type="ECO:0000256" key="7">
    <source>
        <dbReference type="ARBA" id="ARBA00023186"/>
    </source>
</evidence>
<keyword evidence="5 13" id="KW-1133">Transmembrane helix</keyword>
<evidence type="ECO:0000256" key="6">
    <source>
        <dbReference type="ARBA" id="ARBA00023136"/>
    </source>
</evidence>
<dbReference type="SUPFAM" id="SSF54534">
    <property type="entry name" value="FKBP-like"/>
    <property type="match status" value="1"/>
</dbReference>
<dbReference type="PROSITE" id="PS01096">
    <property type="entry name" value="PPIC_PPIASE_1"/>
    <property type="match status" value="1"/>
</dbReference>
<evidence type="ECO:0000256" key="5">
    <source>
        <dbReference type="ARBA" id="ARBA00022989"/>
    </source>
</evidence>
<evidence type="ECO:0000256" key="1">
    <source>
        <dbReference type="ARBA" id="ARBA00004382"/>
    </source>
</evidence>
<sequence length="631" mass="69530">MFESIRKHSKFVMILLFLLIIPSFIFVGINQNYFTESSKTVARVDGHDITQQDWDNAHRVESDRLRAQNPNMDVKLLDSPEARYATLEKLVRDRVLAAAVKKLHLTTTDEQLVRTLQEIPAIAALRKPDGSLDAQAYKALVGSQGMTPEGFEANLRNELALNQVLGGISGTVFTTDAELKQAMDALYQRREVQVARFDAKAFADKVQPSEAELKAYYEAHTSRFQQPEEASVEYVQLDLAAVEAGITLSEDDLRTYYKENAERLAGPEERRASHILINAAKDAPAADRAKAKARAEELLAKVRANPKSFAEVAKANSQDPGSAASGGDLGYFGRGAMVKPFEDAVFGMKEGEISDVIESDFGYHIIELTGIKKPKAPSFEEMRPKLEAELRKQQAQRKFAEMAEAFSNGVYEQSDSLQPVADKFKLTIHKVDHVTRQPSAGAQGPLANARFLEALFSKDSLENKRNTDAVELAPNSLAAGRVTQYSAARTLPMNEVGDKLKQLYVAQKSAELARQEGQAKLAAWKAKPDAAQLAAAVTVSRDQPQNLPREVVDAALSASTAALPSWVGVDLGSEGYAVVKVGRIVERPATDAQLLEQQRAQFVQWSSLAEVMAYYELLKKQLKVQIKVARP</sequence>
<dbReference type="InterPro" id="IPR023058">
    <property type="entry name" value="PPIase_PpiC_CS"/>
</dbReference>
<gene>
    <name evidence="15" type="ORF">ACFSW6_17940</name>
</gene>
<feature type="transmembrane region" description="Helical" evidence="13">
    <location>
        <begin position="12"/>
        <end position="29"/>
    </location>
</feature>
<dbReference type="Pfam" id="PF13616">
    <property type="entry name" value="Rotamase_3"/>
    <property type="match status" value="1"/>
</dbReference>
<keyword evidence="16" id="KW-1185">Reference proteome</keyword>
<evidence type="ECO:0000256" key="3">
    <source>
        <dbReference type="ARBA" id="ARBA00022519"/>
    </source>
</evidence>
<accession>A0ABW5UR84</accession>
<comment type="subcellular location">
    <subcellularLocation>
        <location evidence="1">Cell inner membrane</location>
        <topology evidence="1">Single-pass type II membrane protein</topology>
        <orientation evidence="1">Periplasmic side</orientation>
    </subcellularLocation>
</comment>
<keyword evidence="3" id="KW-0997">Cell inner membrane</keyword>
<dbReference type="PANTHER" id="PTHR47529:SF1">
    <property type="entry name" value="PERIPLASMIC CHAPERONE PPID"/>
    <property type="match status" value="1"/>
</dbReference>
<protein>
    <recommendedName>
        <fullName evidence="10">Periplasmic chaperone PpiD</fullName>
    </recommendedName>
    <alternativeName>
        <fullName evidence="11">Periplasmic folding chaperone</fullName>
    </alternativeName>
</protein>
<evidence type="ECO:0000256" key="11">
    <source>
        <dbReference type="ARBA" id="ARBA00042775"/>
    </source>
</evidence>
<dbReference type="PROSITE" id="PS50198">
    <property type="entry name" value="PPIC_PPIASE_2"/>
    <property type="match status" value="1"/>
</dbReference>
<keyword evidence="8 12" id="KW-0413">Isomerase</keyword>
<evidence type="ECO:0000256" key="2">
    <source>
        <dbReference type="ARBA" id="ARBA00022475"/>
    </source>
</evidence>
<dbReference type="PANTHER" id="PTHR47529">
    <property type="entry name" value="PEPTIDYL-PROLYL CIS-TRANS ISOMERASE D"/>
    <property type="match status" value="1"/>
</dbReference>
<evidence type="ECO:0000256" key="13">
    <source>
        <dbReference type="SAM" id="Phobius"/>
    </source>
</evidence>
<dbReference type="Pfam" id="PF13624">
    <property type="entry name" value="SurA_N_3"/>
    <property type="match status" value="1"/>
</dbReference>
<proteinExistence type="inferred from homology"/>
<evidence type="ECO:0000256" key="8">
    <source>
        <dbReference type="ARBA" id="ARBA00023235"/>
    </source>
</evidence>
<keyword evidence="12" id="KW-0697">Rotamase</keyword>
<evidence type="ECO:0000313" key="16">
    <source>
        <dbReference type="Proteomes" id="UP001597463"/>
    </source>
</evidence>
<comment type="caution">
    <text evidence="15">The sequence shown here is derived from an EMBL/GenBank/DDBJ whole genome shotgun (WGS) entry which is preliminary data.</text>
</comment>
<evidence type="ECO:0000256" key="10">
    <source>
        <dbReference type="ARBA" id="ARBA00040743"/>
    </source>
</evidence>
<name>A0ABW5UR84_9BURK</name>
<dbReference type="Proteomes" id="UP001597463">
    <property type="component" value="Unassembled WGS sequence"/>
</dbReference>
<dbReference type="InterPro" id="IPR052029">
    <property type="entry name" value="PpiD_chaperone"/>
</dbReference>
<evidence type="ECO:0000259" key="14">
    <source>
        <dbReference type="PROSITE" id="PS50198"/>
    </source>
</evidence>
<evidence type="ECO:0000313" key="15">
    <source>
        <dbReference type="EMBL" id="MFD2755955.1"/>
    </source>
</evidence>
<keyword evidence="2" id="KW-1003">Cell membrane</keyword>
<organism evidence="15 16">
    <name type="scientific">Comamonas terrae</name>
    <dbReference type="NCBI Taxonomy" id="673548"/>
    <lineage>
        <taxon>Bacteria</taxon>
        <taxon>Pseudomonadati</taxon>
        <taxon>Pseudomonadota</taxon>
        <taxon>Betaproteobacteria</taxon>
        <taxon>Burkholderiales</taxon>
        <taxon>Comamonadaceae</taxon>
        <taxon>Comamonas</taxon>
    </lineage>
</organism>